<dbReference type="InterPro" id="IPR001279">
    <property type="entry name" value="Metallo-B-lactamas"/>
</dbReference>
<comment type="caution">
    <text evidence="2">The sequence shown here is derived from an EMBL/GenBank/DDBJ whole genome shotgun (WGS) entry which is preliminary data.</text>
</comment>
<gene>
    <name evidence="2" type="ORF">QE382_002494</name>
</gene>
<evidence type="ECO:0000313" key="2">
    <source>
        <dbReference type="EMBL" id="MDQ1150510.1"/>
    </source>
</evidence>
<dbReference type="InterPro" id="IPR036866">
    <property type="entry name" value="RibonucZ/Hydroxyglut_hydro"/>
</dbReference>
<organism evidence="2 3">
    <name type="scientific">Sphingobacterium zeae</name>
    <dbReference type="NCBI Taxonomy" id="1776859"/>
    <lineage>
        <taxon>Bacteria</taxon>
        <taxon>Pseudomonadati</taxon>
        <taxon>Bacteroidota</taxon>
        <taxon>Sphingobacteriia</taxon>
        <taxon>Sphingobacteriales</taxon>
        <taxon>Sphingobacteriaceae</taxon>
        <taxon>Sphingobacterium</taxon>
    </lineage>
</organism>
<dbReference type="Proteomes" id="UP001244640">
    <property type="component" value="Unassembled WGS sequence"/>
</dbReference>
<dbReference type="PANTHER" id="PTHR30619:SF1">
    <property type="entry name" value="RECOMBINATION PROTEIN 2"/>
    <property type="match status" value="1"/>
</dbReference>
<proteinExistence type="predicted"/>
<dbReference type="Pfam" id="PF00753">
    <property type="entry name" value="Lactamase_B"/>
    <property type="match status" value="1"/>
</dbReference>
<dbReference type="Gene3D" id="3.60.15.10">
    <property type="entry name" value="Ribonuclease Z/Hydroxyacylglutathione hydrolase-like"/>
    <property type="match status" value="1"/>
</dbReference>
<dbReference type="SUPFAM" id="SSF56281">
    <property type="entry name" value="Metallo-hydrolase/oxidoreductase"/>
    <property type="match status" value="1"/>
</dbReference>
<feature type="domain" description="Metallo-beta-lactamase" evidence="1">
    <location>
        <begin position="26"/>
        <end position="79"/>
    </location>
</feature>
<evidence type="ECO:0000259" key="1">
    <source>
        <dbReference type="Pfam" id="PF00753"/>
    </source>
</evidence>
<dbReference type="EMBL" id="JAUTBA010000001">
    <property type="protein sequence ID" value="MDQ1150510.1"/>
    <property type="molecule type" value="Genomic_DNA"/>
</dbReference>
<dbReference type="InterPro" id="IPR052159">
    <property type="entry name" value="Competence_DNA_uptake"/>
</dbReference>
<dbReference type="PANTHER" id="PTHR30619">
    <property type="entry name" value="DNA INTERNALIZATION/COMPETENCE PROTEIN COMEC/REC2"/>
    <property type="match status" value="1"/>
</dbReference>
<evidence type="ECO:0000313" key="3">
    <source>
        <dbReference type="Proteomes" id="UP001244640"/>
    </source>
</evidence>
<dbReference type="GO" id="GO:0016787">
    <property type="term" value="F:hydrolase activity"/>
    <property type="evidence" value="ECO:0007669"/>
    <property type="project" value="UniProtKB-KW"/>
</dbReference>
<dbReference type="RefSeq" id="WP_307186136.1">
    <property type="nucleotide sequence ID" value="NZ_JAUTBA010000001.1"/>
</dbReference>
<name>A0ABU0U6C5_9SPHI</name>
<accession>A0ABU0U6C5</accession>
<keyword evidence="3" id="KW-1185">Reference proteome</keyword>
<sequence length="402" mass="45876">MKISIQVFPAKNGDSFLVSYGSEVYRNILIDAGYSHTFNHCIQRELERLAAQNESLDYLIITHIDSDHILGAIALLKSNFKENFINIKNIWHNAFRHLHNLNDLPETIDHRSKGLLNRVISRGFKKSEVDHNNGEVSAKQGTTLAAHILKGKYLWNAEFNGRAVCIENSRRIQLDENSSIFLLSPDSTKLEALKKYWTGKLAEYGIDYSQSAKELYDDAFEMLMSWEKKKGVSTEGPKSSTSETVETLLQEIDICDTTPTNGSSIAFIINIQEKKLLFLADAHPDIVLKSLNEFQSAGLILFDVIKVAHHGSSANTSKALLEKIDAKKYIFSTNGYKDKHPDKSTIARIISRPTGFRRELIFNYITDNSRFFDNLEWKEKYNYSITYLTEEPYTLRLNGENF</sequence>
<keyword evidence="2" id="KW-0378">Hydrolase</keyword>
<dbReference type="NCBIfam" id="NF041809">
    <property type="entry name" value="Avs1a"/>
    <property type="match status" value="1"/>
</dbReference>
<protein>
    <submittedName>
        <fullName evidence="2">Beta-lactamase superfamily II metal-dependent hydrolase</fullName>
    </submittedName>
</protein>
<reference evidence="2 3" key="1">
    <citation type="submission" date="2023-07" db="EMBL/GenBank/DDBJ databases">
        <title>Functional and genomic diversity of the sorghum phyllosphere microbiome.</title>
        <authorList>
            <person name="Shade A."/>
        </authorList>
    </citation>
    <scope>NUCLEOTIDE SEQUENCE [LARGE SCALE GENOMIC DNA]</scope>
    <source>
        <strain evidence="2 3">SORGH_AS_0892</strain>
    </source>
</reference>